<comment type="caution">
    <text evidence="1">The sequence shown here is derived from an EMBL/GenBank/DDBJ whole genome shotgun (WGS) entry which is preliminary data.</text>
</comment>
<gene>
    <name evidence="1" type="ORF">Zm00014a_014575</name>
    <name evidence="2" type="ORF">Zm00014a_014576</name>
</gene>
<dbReference type="EMBL" id="NCVQ01000003">
    <property type="protein sequence ID" value="PWZ37922.1"/>
    <property type="molecule type" value="Genomic_DNA"/>
</dbReference>
<accession>A0A3L6FSX6</accession>
<proteinExistence type="predicted"/>
<accession>A0A3L6FT26</accession>
<dbReference type="AlphaFoldDB" id="A0A3L6FSX6"/>
<evidence type="ECO:0000313" key="2">
    <source>
        <dbReference type="EMBL" id="PWZ37922.1"/>
    </source>
</evidence>
<evidence type="ECO:0000313" key="1">
    <source>
        <dbReference type="EMBL" id="PWZ37916.1"/>
    </source>
</evidence>
<name>A0A3L6FSX6_MAIZE</name>
<dbReference type="Proteomes" id="UP000251960">
    <property type="component" value="Chromosome 2"/>
</dbReference>
<dbReference type="EMBL" id="NCVQ01000003">
    <property type="protein sequence ID" value="PWZ37916.1"/>
    <property type="molecule type" value="Genomic_DNA"/>
</dbReference>
<feature type="non-terminal residue" evidence="1">
    <location>
        <position position="1"/>
    </location>
</feature>
<organism evidence="1">
    <name type="scientific">Zea mays</name>
    <name type="common">Maize</name>
    <dbReference type="NCBI Taxonomy" id="4577"/>
    <lineage>
        <taxon>Eukaryota</taxon>
        <taxon>Viridiplantae</taxon>
        <taxon>Streptophyta</taxon>
        <taxon>Embryophyta</taxon>
        <taxon>Tracheophyta</taxon>
        <taxon>Spermatophyta</taxon>
        <taxon>Magnoliopsida</taxon>
        <taxon>Liliopsida</taxon>
        <taxon>Poales</taxon>
        <taxon>Poaceae</taxon>
        <taxon>PACMAD clade</taxon>
        <taxon>Panicoideae</taxon>
        <taxon>Andropogonodae</taxon>
        <taxon>Andropogoneae</taxon>
        <taxon>Tripsacinae</taxon>
        <taxon>Zea</taxon>
    </lineage>
</organism>
<evidence type="ECO:0000313" key="3">
    <source>
        <dbReference type="Proteomes" id="UP000251960"/>
    </source>
</evidence>
<protein>
    <submittedName>
        <fullName evidence="1">Uncharacterized protein</fullName>
    </submittedName>
</protein>
<reference evidence="1 3" key="1">
    <citation type="journal article" date="2018" name="Nat. Genet.">
        <title>Extensive intraspecific gene order and gene structural variations between Mo17 and other maize genomes.</title>
        <authorList>
            <person name="Sun S."/>
            <person name="Zhou Y."/>
            <person name="Chen J."/>
            <person name="Shi J."/>
            <person name="Zhao H."/>
            <person name="Zhao H."/>
            <person name="Song W."/>
            <person name="Zhang M."/>
            <person name="Cui Y."/>
            <person name="Dong X."/>
            <person name="Liu H."/>
            <person name="Ma X."/>
            <person name="Jiao Y."/>
            <person name="Wang B."/>
            <person name="Wei X."/>
            <person name="Stein J.C."/>
            <person name="Glaubitz J.C."/>
            <person name="Lu F."/>
            <person name="Yu G."/>
            <person name="Liang C."/>
            <person name="Fengler K."/>
            <person name="Li B."/>
            <person name="Rafalski A."/>
            <person name="Schnable P.S."/>
            <person name="Ware D.H."/>
            <person name="Buckler E.S."/>
            <person name="Lai J."/>
        </authorList>
    </citation>
    <scope>NUCLEOTIDE SEQUENCE [LARGE SCALE GENOMIC DNA]</scope>
    <source>
        <strain evidence="3">cv. Missouri 17</strain>
        <tissue evidence="1">Seedling</tissue>
    </source>
</reference>
<sequence length="18" mass="2261">RNYWITHQVQLLKLFSLT</sequence>